<comment type="similarity">
    <text evidence="3">Belongs to the methyl-accepting chemotaxis (MCP) protein family.</text>
</comment>
<evidence type="ECO:0008006" key="11">
    <source>
        <dbReference type="Google" id="ProtNLM"/>
    </source>
</evidence>
<evidence type="ECO:0000313" key="9">
    <source>
        <dbReference type="EMBL" id="KUF39514.1"/>
    </source>
</evidence>
<evidence type="ECO:0000256" key="1">
    <source>
        <dbReference type="ARBA" id="ARBA00004370"/>
    </source>
</evidence>
<evidence type="ECO:0000259" key="7">
    <source>
        <dbReference type="PROSITE" id="PS50111"/>
    </source>
</evidence>
<dbReference type="Gene3D" id="1.10.287.950">
    <property type="entry name" value="Methyl-accepting chemotaxis protein"/>
    <property type="match status" value="1"/>
</dbReference>
<dbReference type="CDD" id="cd06225">
    <property type="entry name" value="HAMP"/>
    <property type="match status" value="1"/>
</dbReference>
<organism evidence="9 10">
    <name type="scientific">Comamonas kerstersii</name>
    <dbReference type="NCBI Taxonomy" id="225992"/>
    <lineage>
        <taxon>Bacteria</taxon>
        <taxon>Pseudomonadati</taxon>
        <taxon>Pseudomonadota</taxon>
        <taxon>Betaproteobacteria</taxon>
        <taxon>Burkholderiales</taxon>
        <taxon>Comamonadaceae</taxon>
        <taxon>Comamonas</taxon>
    </lineage>
</organism>
<accession>A0A0W7YWS2</accession>
<gene>
    <name evidence="9" type="ORF">AS359_06875</name>
</gene>
<evidence type="ECO:0000256" key="6">
    <source>
        <dbReference type="SAM" id="Phobius"/>
    </source>
</evidence>
<dbReference type="STRING" id="225992.B5M06_00050"/>
<dbReference type="PANTHER" id="PTHR43531">
    <property type="entry name" value="PROTEIN ICFG"/>
    <property type="match status" value="1"/>
</dbReference>
<feature type="transmembrane region" description="Helical" evidence="6">
    <location>
        <begin position="15"/>
        <end position="35"/>
    </location>
</feature>
<dbReference type="Pfam" id="PF12729">
    <property type="entry name" value="4HB_MCP_1"/>
    <property type="match status" value="1"/>
</dbReference>
<reference evidence="9 10" key="1">
    <citation type="submission" date="2015-12" db="EMBL/GenBank/DDBJ databases">
        <title>Complete genome sequence of a multi-drug resistant strain Acidovorax sp. 12322-1.</title>
        <authorList>
            <person name="Ming D."/>
            <person name="Wang M."/>
            <person name="Hu S."/>
            <person name="Zhou Y."/>
            <person name="Jiang T."/>
        </authorList>
    </citation>
    <scope>NUCLEOTIDE SEQUENCE [LARGE SCALE GENOMIC DNA]</scope>
    <source>
        <strain evidence="9 10">12322-1</strain>
    </source>
</reference>
<dbReference type="SUPFAM" id="SSF58104">
    <property type="entry name" value="Methyl-accepting chemotaxis protein (MCP) signaling domain"/>
    <property type="match status" value="1"/>
</dbReference>
<comment type="subcellular location">
    <subcellularLocation>
        <location evidence="1">Membrane</location>
    </subcellularLocation>
</comment>
<dbReference type="InterPro" id="IPR024478">
    <property type="entry name" value="HlyB_4HB_MCP"/>
</dbReference>
<feature type="domain" description="Methyl-accepting transducer" evidence="7">
    <location>
        <begin position="271"/>
        <end position="500"/>
    </location>
</feature>
<comment type="caution">
    <text evidence="9">The sequence shown here is derived from an EMBL/GenBank/DDBJ whole genome shotgun (WGS) entry which is preliminary data.</text>
</comment>
<dbReference type="GO" id="GO:0007165">
    <property type="term" value="P:signal transduction"/>
    <property type="evidence" value="ECO:0007669"/>
    <property type="project" value="UniProtKB-KW"/>
</dbReference>
<evidence type="ECO:0000256" key="4">
    <source>
        <dbReference type="PROSITE-ProRule" id="PRU00284"/>
    </source>
</evidence>
<evidence type="ECO:0000256" key="2">
    <source>
        <dbReference type="ARBA" id="ARBA00022481"/>
    </source>
</evidence>
<keyword evidence="2" id="KW-0488">Methylation</keyword>
<dbReference type="InterPro" id="IPR004089">
    <property type="entry name" value="MCPsignal_dom"/>
</dbReference>
<dbReference type="PANTHER" id="PTHR43531:SF14">
    <property type="entry name" value="METHYL-ACCEPTING CHEMOTAXIS PROTEIN I-RELATED"/>
    <property type="match status" value="1"/>
</dbReference>
<evidence type="ECO:0000256" key="3">
    <source>
        <dbReference type="ARBA" id="ARBA00029447"/>
    </source>
</evidence>
<dbReference type="PROSITE" id="PS50885">
    <property type="entry name" value="HAMP"/>
    <property type="match status" value="1"/>
</dbReference>
<evidence type="ECO:0000259" key="8">
    <source>
        <dbReference type="PROSITE" id="PS50885"/>
    </source>
</evidence>
<dbReference type="InterPro" id="IPR051310">
    <property type="entry name" value="MCP_chemotaxis"/>
</dbReference>
<evidence type="ECO:0000256" key="5">
    <source>
        <dbReference type="SAM" id="Coils"/>
    </source>
</evidence>
<keyword evidence="6" id="KW-0812">Transmembrane</keyword>
<evidence type="ECO:0000313" key="10">
    <source>
        <dbReference type="Proteomes" id="UP000053300"/>
    </source>
</evidence>
<protein>
    <recommendedName>
        <fullName evidence="11">HAMP domain-containing protein</fullName>
    </recommendedName>
</protein>
<dbReference type="AlphaFoldDB" id="A0A0W7YWS2"/>
<dbReference type="Proteomes" id="UP000053300">
    <property type="component" value="Unassembled WGS sequence"/>
</dbReference>
<feature type="domain" description="HAMP" evidence="8">
    <location>
        <begin position="214"/>
        <end position="266"/>
    </location>
</feature>
<dbReference type="CDD" id="cd11386">
    <property type="entry name" value="MCP_signal"/>
    <property type="match status" value="1"/>
</dbReference>
<keyword evidence="6" id="KW-0472">Membrane</keyword>
<dbReference type="GO" id="GO:0005886">
    <property type="term" value="C:plasma membrane"/>
    <property type="evidence" value="ECO:0007669"/>
    <property type="project" value="TreeGrafter"/>
</dbReference>
<keyword evidence="4" id="KW-0807">Transducer</keyword>
<dbReference type="SMART" id="SM00283">
    <property type="entry name" value="MA"/>
    <property type="match status" value="1"/>
</dbReference>
<name>A0A0W7YWS2_9BURK</name>
<dbReference type="InterPro" id="IPR003660">
    <property type="entry name" value="HAMP_dom"/>
</dbReference>
<dbReference type="GO" id="GO:0004888">
    <property type="term" value="F:transmembrane signaling receptor activity"/>
    <property type="evidence" value="ECO:0007669"/>
    <property type="project" value="TreeGrafter"/>
</dbReference>
<dbReference type="Pfam" id="PF00672">
    <property type="entry name" value="HAMP"/>
    <property type="match status" value="1"/>
</dbReference>
<dbReference type="EMBL" id="LPXH01000036">
    <property type="protein sequence ID" value="KUF39514.1"/>
    <property type="molecule type" value="Genomic_DNA"/>
</dbReference>
<keyword evidence="10" id="KW-1185">Reference proteome</keyword>
<dbReference type="FunFam" id="1.10.287.950:FF:000001">
    <property type="entry name" value="Methyl-accepting chemotaxis sensory transducer"/>
    <property type="match status" value="1"/>
</dbReference>
<feature type="transmembrane region" description="Helical" evidence="6">
    <location>
        <begin position="189"/>
        <end position="213"/>
    </location>
</feature>
<dbReference type="SMART" id="SM00304">
    <property type="entry name" value="HAMP"/>
    <property type="match status" value="1"/>
</dbReference>
<dbReference type="PROSITE" id="PS50111">
    <property type="entry name" value="CHEMOTAXIS_TRANSDUC_2"/>
    <property type="match status" value="1"/>
</dbReference>
<proteinExistence type="inferred from homology"/>
<sequence>MVNRRMKHISVTKKLWLSVVCIVLGAIIIVGHAGYNSASHQQKFNQQDSLLSQRLDQAAQWSALAQVNTVRTQAALASGSAEDARRFEAQMAQTQSTLQTLIQQLTTTSLDAEQQATVQLLAQQRQQLQSLGAQALQLKAQGHSLQLQDLRQRYDQAAQAYIQALQQFVSQQAEQLAQMRSDMGAARQGVVRAAAINMVFLLLGIAVGAYLLINSIRRSLQQANQMAEQIASGDLNITHQSTRRDEFGQLLQSLQHMRQSLSRMIEDVRHSGEAIHLASDEIASGNQDLSQRTEITSSHLQQAAAAMVQLTQTLQDTAHSAQQAAEMAQQACGVAQHGGTVVHDVVQTMTDIHQRSQKIADIIGVIDGIAFQTNILALNAAVEAARAGDQGRGFAVVAAEVRSLAQRSAQAAKEIKALIQASVDRIADGAQLAQDAGSTMTEVVQAIQHVTQVMENINHHAAEQRDGVAQVNEAVGSLDQMTQQNAALVEESAAAAHSLRAQSEHLRALVQRFKVQHEAAQPTESLQRIPASLGSAGQPTQQAAALTV</sequence>
<keyword evidence="5" id="KW-0175">Coiled coil</keyword>
<dbReference type="GO" id="GO:0006935">
    <property type="term" value="P:chemotaxis"/>
    <property type="evidence" value="ECO:0007669"/>
    <property type="project" value="TreeGrafter"/>
</dbReference>
<keyword evidence="6" id="KW-1133">Transmembrane helix</keyword>
<dbReference type="Pfam" id="PF00015">
    <property type="entry name" value="MCPsignal"/>
    <property type="match status" value="1"/>
</dbReference>
<feature type="coiled-coil region" evidence="5">
    <location>
        <begin position="84"/>
        <end position="167"/>
    </location>
</feature>